<proteinExistence type="predicted"/>
<dbReference type="EMBL" id="GBXM01008540">
    <property type="protein sequence ID" value="JAI00038.1"/>
    <property type="molecule type" value="Transcribed_RNA"/>
</dbReference>
<reference evidence="1" key="2">
    <citation type="journal article" date="2015" name="Fish Shellfish Immunol.">
        <title>Early steps in the European eel (Anguilla anguilla)-Vibrio vulnificus interaction in the gills: Role of the RtxA13 toxin.</title>
        <authorList>
            <person name="Callol A."/>
            <person name="Pajuelo D."/>
            <person name="Ebbesson L."/>
            <person name="Teles M."/>
            <person name="MacKenzie S."/>
            <person name="Amaro C."/>
        </authorList>
    </citation>
    <scope>NUCLEOTIDE SEQUENCE</scope>
</reference>
<reference evidence="1" key="1">
    <citation type="submission" date="2014-11" db="EMBL/GenBank/DDBJ databases">
        <authorList>
            <person name="Amaro Gonzalez C."/>
        </authorList>
    </citation>
    <scope>NUCLEOTIDE SEQUENCE</scope>
</reference>
<sequence length="40" mass="4720">MQPLSVILDFLNGSRHQYFSECFRFTYTMHLVPPCGAKRK</sequence>
<protein>
    <submittedName>
        <fullName evidence="1">Uncharacterized protein</fullName>
    </submittedName>
</protein>
<evidence type="ECO:0000313" key="1">
    <source>
        <dbReference type="EMBL" id="JAI00038.1"/>
    </source>
</evidence>
<dbReference type="AlphaFoldDB" id="A0A0E9XBA8"/>
<accession>A0A0E9XBA8</accession>
<name>A0A0E9XBA8_ANGAN</name>
<organism evidence="1">
    <name type="scientific">Anguilla anguilla</name>
    <name type="common">European freshwater eel</name>
    <name type="synonym">Muraena anguilla</name>
    <dbReference type="NCBI Taxonomy" id="7936"/>
    <lineage>
        <taxon>Eukaryota</taxon>
        <taxon>Metazoa</taxon>
        <taxon>Chordata</taxon>
        <taxon>Craniata</taxon>
        <taxon>Vertebrata</taxon>
        <taxon>Euteleostomi</taxon>
        <taxon>Actinopterygii</taxon>
        <taxon>Neopterygii</taxon>
        <taxon>Teleostei</taxon>
        <taxon>Anguilliformes</taxon>
        <taxon>Anguillidae</taxon>
        <taxon>Anguilla</taxon>
    </lineage>
</organism>